<dbReference type="InterPro" id="IPR036397">
    <property type="entry name" value="RNaseH_sf"/>
</dbReference>
<dbReference type="InterPro" id="IPR038717">
    <property type="entry name" value="Tc1-like_DDE_dom"/>
</dbReference>
<dbReference type="Proteomes" id="UP000019112">
    <property type="component" value="Unassembled WGS sequence"/>
</dbReference>
<accession>W6TV21</accession>
<evidence type="ECO:0000313" key="3">
    <source>
        <dbReference type="Proteomes" id="UP000019112"/>
    </source>
</evidence>
<dbReference type="PANTHER" id="PTHR46564:SF1">
    <property type="entry name" value="TRANSPOSASE"/>
    <property type="match status" value="1"/>
</dbReference>
<dbReference type="RefSeq" id="WP_021826851.1">
    <property type="nucleotide sequence ID" value="NZ_AWTR02000023.1"/>
</dbReference>
<protein>
    <recommendedName>
        <fullName evidence="1">Tc1-like transposase DDE domain-containing protein</fullName>
    </recommendedName>
</protein>
<comment type="caution">
    <text evidence="2">The sequence shown here is derived from an EMBL/GenBank/DDBJ whole genome shotgun (WGS) entry which is preliminary data.</text>
</comment>
<keyword evidence="3" id="KW-1185">Reference proteome</keyword>
<organism evidence="2 3">
    <name type="scientific">Holospora obtusa F1</name>
    <dbReference type="NCBI Taxonomy" id="1399147"/>
    <lineage>
        <taxon>Bacteria</taxon>
        <taxon>Pseudomonadati</taxon>
        <taxon>Pseudomonadota</taxon>
        <taxon>Alphaproteobacteria</taxon>
        <taxon>Holosporales</taxon>
        <taxon>Holosporaceae</taxon>
        <taxon>Holospora</taxon>
    </lineage>
</organism>
<evidence type="ECO:0000259" key="1">
    <source>
        <dbReference type="Pfam" id="PF13358"/>
    </source>
</evidence>
<evidence type="ECO:0000313" key="2">
    <source>
        <dbReference type="EMBL" id="ETZ07617.1"/>
    </source>
</evidence>
<dbReference type="Gene3D" id="3.30.420.10">
    <property type="entry name" value="Ribonuclease H-like superfamily/Ribonuclease H"/>
    <property type="match status" value="1"/>
</dbReference>
<reference evidence="2 3" key="1">
    <citation type="journal article" date="2014" name="FEMS Microbiol. Lett.">
        <title>Draft genome sequences of three Holospora species (Holospora obtusa, Holospora undulata, and Holospora elegans), endonuclear symbiotic bacteria of the ciliate Paramecium caudatum.</title>
        <authorList>
            <person name="Dohra H."/>
            <person name="Tanaka K."/>
            <person name="Suzuki T."/>
            <person name="Fujishima M."/>
            <person name="Suzuki H."/>
        </authorList>
    </citation>
    <scope>NUCLEOTIDE SEQUENCE [LARGE SCALE GENOMIC DNA]</scope>
    <source>
        <strain evidence="2 3">F1</strain>
    </source>
</reference>
<proteinExistence type="predicted"/>
<dbReference type="PANTHER" id="PTHR46564">
    <property type="entry name" value="TRANSPOSASE"/>
    <property type="match status" value="1"/>
</dbReference>
<dbReference type="Pfam" id="PF13358">
    <property type="entry name" value="DDE_3"/>
    <property type="match status" value="1"/>
</dbReference>
<name>W6TV21_HOLOB</name>
<dbReference type="OrthoDB" id="565387at2"/>
<dbReference type="GO" id="GO:0003676">
    <property type="term" value="F:nucleic acid binding"/>
    <property type="evidence" value="ECO:0007669"/>
    <property type="project" value="InterPro"/>
</dbReference>
<feature type="domain" description="Tc1-like transposase DDE" evidence="1">
    <location>
        <begin position="6"/>
        <end position="73"/>
    </location>
</feature>
<dbReference type="EMBL" id="AWTR02000023">
    <property type="protein sequence ID" value="ETZ07617.1"/>
    <property type="molecule type" value="Genomic_DNA"/>
</dbReference>
<sequence length="74" mass="8412">MLATRVLKGSCHTKLFEAWVKEVLIKGLEPGQIVIMNNAVFHQSQRTKELIESVGCQLIFLPLYSPDLNPIEKF</sequence>
<dbReference type="eggNOG" id="COG3335">
    <property type="taxonomic scope" value="Bacteria"/>
</dbReference>
<gene>
    <name evidence="2" type="ORF">P618_200179</name>
</gene>
<dbReference type="AlphaFoldDB" id="W6TV21"/>